<protein>
    <submittedName>
        <fullName evidence="2">Uncharacterized protein</fullName>
    </submittedName>
</protein>
<dbReference type="RefSeq" id="WP_184973272.1">
    <property type="nucleotide sequence ID" value="NZ_JACHIN010000019.1"/>
</dbReference>
<evidence type="ECO:0000313" key="2">
    <source>
        <dbReference type="EMBL" id="MBB5083820.1"/>
    </source>
</evidence>
<organism evidence="2 3">
    <name type="scientific">Nonomuraea endophytica</name>
    <dbReference type="NCBI Taxonomy" id="714136"/>
    <lineage>
        <taxon>Bacteria</taxon>
        <taxon>Bacillati</taxon>
        <taxon>Actinomycetota</taxon>
        <taxon>Actinomycetes</taxon>
        <taxon>Streptosporangiales</taxon>
        <taxon>Streptosporangiaceae</taxon>
        <taxon>Nonomuraea</taxon>
    </lineage>
</organism>
<sequence>MSRGKRIVVDEDEWARLQAAARRLRDLNENLPSLLDDVRGAVRRDLDRELSVVADRQSAFEGMLATAGESVRDLERATTVRLDEQTRRMTEQRTALTQRVDTTAAELRQETLRLLDAERARVDDTIARERAERAGQVARLREGLNDLVSDKERAARAARTWLADAAAMRDFIREHLPHERFAPGRLAALEQRIAMAEGNVAAGRSEAAISVAQETYLQLSELRLDLEMRDREWRQARGSATGQLRMVSGLIRDKHLCKGVNQDDTENDSLVEVDWWTSGKLSRLAVEVEDLLEQVADDTRAPGSDELRDLVDRQVPILKQRLQEIAQEAGALQLASQIRANIADSVIQVLQENGYGLDDYTYEGEDYRAMLVAKVRHNDGSEIVIRVAPVPGDPPGCTLDIDSFDTATGSDLIRWERARALAERLREEGIEVREPQESGTPDPAARDVERLRRPPQTRGEVT</sequence>
<gene>
    <name evidence="2" type="ORF">HNR40_009325</name>
</gene>
<keyword evidence="3" id="KW-1185">Reference proteome</keyword>
<accession>A0A7W8AD02</accession>
<feature type="compositionally biased region" description="Basic and acidic residues" evidence="1">
    <location>
        <begin position="426"/>
        <end position="436"/>
    </location>
</feature>
<dbReference type="AlphaFoldDB" id="A0A7W8AD02"/>
<proteinExistence type="predicted"/>
<evidence type="ECO:0000313" key="3">
    <source>
        <dbReference type="Proteomes" id="UP000568380"/>
    </source>
</evidence>
<reference evidence="2 3" key="1">
    <citation type="submission" date="2020-08" db="EMBL/GenBank/DDBJ databases">
        <title>Genomic Encyclopedia of Type Strains, Phase IV (KMG-IV): sequencing the most valuable type-strain genomes for metagenomic binning, comparative biology and taxonomic classification.</title>
        <authorList>
            <person name="Goeker M."/>
        </authorList>
    </citation>
    <scope>NUCLEOTIDE SEQUENCE [LARGE SCALE GENOMIC DNA]</scope>
    <source>
        <strain evidence="2 3">DSM 45385</strain>
    </source>
</reference>
<dbReference type="Proteomes" id="UP000568380">
    <property type="component" value="Unassembled WGS sequence"/>
</dbReference>
<dbReference type="EMBL" id="JACHIN010000019">
    <property type="protein sequence ID" value="MBB5083820.1"/>
    <property type="molecule type" value="Genomic_DNA"/>
</dbReference>
<comment type="caution">
    <text evidence="2">The sequence shown here is derived from an EMBL/GenBank/DDBJ whole genome shotgun (WGS) entry which is preliminary data.</text>
</comment>
<name>A0A7W8AD02_9ACTN</name>
<feature type="region of interest" description="Disordered" evidence="1">
    <location>
        <begin position="426"/>
        <end position="462"/>
    </location>
</feature>
<evidence type="ECO:0000256" key="1">
    <source>
        <dbReference type="SAM" id="MobiDB-lite"/>
    </source>
</evidence>